<dbReference type="STRING" id="391587.KAOT1_15653"/>
<dbReference type="InterPro" id="IPR025842">
    <property type="entry name" value="Bacteroid_pep"/>
</dbReference>
<gene>
    <name evidence="2" type="ORF">KAOT1_15653</name>
</gene>
<keyword evidence="3" id="KW-1185">Reference proteome</keyword>
<protein>
    <submittedName>
        <fullName evidence="2">Uncharacterized protein</fullName>
    </submittedName>
</protein>
<comment type="caution">
    <text evidence="2">The sequence shown here is derived from an EMBL/GenBank/DDBJ whole genome shotgun (WGS) entry which is preliminary data.</text>
</comment>
<reference evidence="2 3" key="1">
    <citation type="journal article" date="2011" name="J. Bacteriol.">
        <title>Genome sequence of the algicidal bacterium Kordia algicida OT-1.</title>
        <authorList>
            <person name="Lee H.S."/>
            <person name="Kang S.G."/>
            <person name="Kwon K.K."/>
            <person name="Lee J.H."/>
            <person name="Kim S.J."/>
        </authorList>
    </citation>
    <scope>NUCLEOTIDE SEQUENCE [LARGE SCALE GENOMIC DNA]</scope>
    <source>
        <strain evidence="2 3">OT-1</strain>
    </source>
</reference>
<name>A9DQA5_9FLAO</name>
<feature type="compositionally biased region" description="Low complexity" evidence="1">
    <location>
        <begin position="29"/>
        <end position="43"/>
    </location>
</feature>
<organism evidence="2 3">
    <name type="scientific">Kordia algicida OT-1</name>
    <dbReference type="NCBI Taxonomy" id="391587"/>
    <lineage>
        <taxon>Bacteria</taxon>
        <taxon>Pseudomonadati</taxon>
        <taxon>Bacteroidota</taxon>
        <taxon>Flavobacteriia</taxon>
        <taxon>Flavobacteriales</taxon>
        <taxon>Flavobacteriaceae</taxon>
        <taxon>Kordia</taxon>
    </lineage>
</organism>
<evidence type="ECO:0000313" key="2">
    <source>
        <dbReference type="EMBL" id="EDP96612.1"/>
    </source>
</evidence>
<accession>A9DQA5</accession>
<feature type="region of interest" description="Disordered" evidence="1">
    <location>
        <begin position="20"/>
        <end position="52"/>
    </location>
</feature>
<proteinExistence type="predicted"/>
<dbReference type="Pfam" id="PF14406">
    <property type="entry name" value="Bacteroid_pep"/>
    <property type="match status" value="1"/>
</dbReference>
<sequence>MKLSNKNIKAMSTTELEAISGGLRSEGDTATATATASFNSSAEAEAEAESAE</sequence>
<dbReference type="RefSeq" id="WP_007095668.1">
    <property type="nucleotide sequence ID" value="NZ_CP142125.1"/>
</dbReference>
<evidence type="ECO:0000256" key="1">
    <source>
        <dbReference type="SAM" id="MobiDB-lite"/>
    </source>
</evidence>
<dbReference type="Proteomes" id="UP000002945">
    <property type="component" value="Unassembled WGS sequence"/>
</dbReference>
<dbReference type="HOGENOM" id="CLU_3080914_0_0_10"/>
<evidence type="ECO:0000313" key="3">
    <source>
        <dbReference type="Proteomes" id="UP000002945"/>
    </source>
</evidence>
<dbReference type="AlphaFoldDB" id="A9DQA5"/>
<dbReference type="EMBL" id="ABIB01000003">
    <property type="protein sequence ID" value="EDP96612.1"/>
    <property type="molecule type" value="Genomic_DNA"/>
</dbReference>